<dbReference type="Proteomes" id="UP000293289">
    <property type="component" value="Unassembled WGS sequence"/>
</dbReference>
<gene>
    <name evidence="2" type="ORF">EV187_2781</name>
</gene>
<dbReference type="AlphaFoldDB" id="A0A4Q7M8G9"/>
<dbReference type="EMBL" id="SGWY01000003">
    <property type="protein sequence ID" value="RZS64395.1"/>
    <property type="molecule type" value="Genomic_DNA"/>
</dbReference>
<feature type="compositionally biased region" description="Low complexity" evidence="1">
    <location>
        <begin position="42"/>
        <end position="54"/>
    </location>
</feature>
<proteinExistence type="predicted"/>
<protein>
    <submittedName>
        <fullName evidence="2">Uncharacterized protein</fullName>
    </submittedName>
</protein>
<feature type="region of interest" description="Disordered" evidence="1">
    <location>
        <begin position="32"/>
        <end position="54"/>
    </location>
</feature>
<name>A0A4Q7M8G9_9MICO</name>
<organism evidence="2 3">
    <name type="scientific">Agromyces ramosus</name>
    <dbReference type="NCBI Taxonomy" id="33879"/>
    <lineage>
        <taxon>Bacteria</taxon>
        <taxon>Bacillati</taxon>
        <taxon>Actinomycetota</taxon>
        <taxon>Actinomycetes</taxon>
        <taxon>Micrococcales</taxon>
        <taxon>Microbacteriaceae</taxon>
        <taxon>Agromyces</taxon>
    </lineage>
</organism>
<dbReference type="NCBIfam" id="NF046112">
    <property type="entry name" value="MSMEG_6209_Nter"/>
    <property type="match status" value="1"/>
</dbReference>
<keyword evidence="3" id="KW-1185">Reference proteome</keyword>
<evidence type="ECO:0000313" key="3">
    <source>
        <dbReference type="Proteomes" id="UP000293289"/>
    </source>
</evidence>
<comment type="caution">
    <text evidence="2">The sequence shown here is derived from an EMBL/GenBank/DDBJ whole genome shotgun (WGS) entry which is preliminary data.</text>
</comment>
<reference evidence="2 3" key="1">
    <citation type="submission" date="2019-02" db="EMBL/GenBank/DDBJ databases">
        <title>Genomic Encyclopedia of Type Strains, Phase IV (KMG-IV): sequencing the most valuable type-strain genomes for metagenomic binning, comparative biology and taxonomic classification.</title>
        <authorList>
            <person name="Goeker M."/>
        </authorList>
    </citation>
    <scope>NUCLEOTIDE SEQUENCE [LARGE SCALE GENOMIC DNA]</scope>
    <source>
        <strain evidence="2 3">DSM 43045</strain>
    </source>
</reference>
<evidence type="ECO:0000256" key="1">
    <source>
        <dbReference type="SAM" id="MobiDB-lite"/>
    </source>
</evidence>
<evidence type="ECO:0000313" key="2">
    <source>
        <dbReference type="EMBL" id="RZS64395.1"/>
    </source>
</evidence>
<sequence length="86" mass="9105">MQQVVDEELARLEAGRVREYIPALVEHAADERLRGEADPVSVAAGDPGGPAVVADDAAEMDPMEIERTAREQRAGFLFGDLGGGSV</sequence>
<accession>A0A4Q7M8G9</accession>